<feature type="transmembrane region" description="Helical" evidence="5">
    <location>
        <begin position="323"/>
        <end position="340"/>
    </location>
</feature>
<evidence type="ECO:0000256" key="1">
    <source>
        <dbReference type="ARBA" id="ARBA00004141"/>
    </source>
</evidence>
<accession>A0ABR9ZXQ7</accession>
<comment type="subcellular location">
    <subcellularLocation>
        <location evidence="1">Membrane</location>
        <topology evidence="1">Multi-pass membrane protein</topology>
    </subcellularLocation>
</comment>
<protein>
    <submittedName>
        <fullName evidence="6">Divalent metal cation transporter</fullName>
    </submittedName>
</protein>
<sequence>MIEENAIKTKNENRKKSKGNMSALLGAAFIMATSAIGPGFLTQTATFTQQFAASFAFVILLSIILDIGAQVNVWSIIGVSGMRGQDIANRILPGLGHFVAILVALGGLAFNIGNVGGAALGLNVLTGLDIKLCAVIGGAVGLAIFISKDAGPMIDKITKILGLMMILIVGYMAVITHPPVGETIFRAFVPENPKGLVFPTITLLGGTVGGYITFAGGHRLIDAGITGKGNLKEIRKGAIMGIVIASVMRVLLFLAILGVVVKGLQLDPSNPAASAFQHGAGMIGYKFFGLVLVAAGLTSVIGAAYTSVSFLKTLHPSIQKFERYWIIGFIAASTLIMAVIGKPAKLLILAGSLNGLILPITIGVILFASTRKDIVGDYKHPKWLLVFGFAIVLIAAYAGIMSLSKLQMLVH</sequence>
<keyword evidence="4 5" id="KW-0472">Membrane</keyword>
<name>A0ABR9ZXQ7_9FIRM</name>
<evidence type="ECO:0000313" key="6">
    <source>
        <dbReference type="EMBL" id="MBF4695247.1"/>
    </source>
</evidence>
<proteinExistence type="predicted"/>
<feature type="transmembrane region" description="Helical" evidence="5">
    <location>
        <begin position="238"/>
        <end position="261"/>
    </location>
</feature>
<feature type="transmembrane region" description="Helical" evidence="5">
    <location>
        <begin position="91"/>
        <end position="112"/>
    </location>
</feature>
<feature type="transmembrane region" description="Helical" evidence="5">
    <location>
        <begin position="196"/>
        <end position="217"/>
    </location>
</feature>
<dbReference type="RefSeq" id="WP_194703488.1">
    <property type="nucleotide sequence ID" value="NZ_JADKNH010000014.1"/>
</dbReference>
<organism evidence="6 7">
    <name type="scientific">Fusibacter ferrireducens</name>
    <dbReference type="NCBI Taxonomy" id="2785058"/>
    <lineage>
        <taxon>Bacteria</taxon>
        <taxon>Bacillati</taxon>
        <taxon>Bacillota</taxon>
        <taxon>Clostridia</taxon>
        <taxon>Eubacteriales</taxon>
        <taxon>Eubacteriales Family XII. Incertae Sedis</taxon>
        <taxon>Fusibacter</taxon>
    </lineage>
</organism>
<gene>
    <name evidence="6" type="ORF">ISU02_19295</name>
</gene>
<keyword evidence="3 5" id="KW-1133">Transmembrane helix</keyword>
<comment type="caution">
    <text evidence="6">The sequence shown here is derived from an EMBL/GenBank/DDBJ whole genome shotgun (WGS) entry which is preliminary data.</text>
</comment>
<evidence type="ECO:0000256" key="3">
    <source>
        <dbReference type="ARBA" id="ARBA00022989"/>
    </source>
</evidence>
<dbReference type="EMBL" id="JADKNH010000014">
    <property type="protein sequence ID" value="MBF4695247.1"/>
    <property type="molecule type" value="Genomic_DNA"/>
</dbReference>
<feature type="transmembrane region" description="Helical" evidence="5">
    <location>
        <begin position="21"/>
        <end position="41"/>
    </location>
</feature>
<dbReference type="Proteomes" id="UP000614200">
    <property type="component" value="Unassembled WGS sequence"/>
</dbReference>
<dbReference type="Pfam" id="PF01566">
    <property type="entry name" value="Nramp"/>
    <property type="match status" value="1"/>
</dbReference>
<feature type="transmembrane region" description="Helical" evidence="5">
    <location>
        <begin position="157"/>
        <end position="176"/>
    </location>
</feature>
<dbReference type="PANTHER" id="PTHR11706">
    <property type="entry name" value="SOLUTE CARRIER PROTEIN FAMILY 11 MEMBER"/>
    <property type="match status" value="1"/>
</dbReference>
<evidence type="ECO:0000256" key="2">
    <source>
        <dbReference type="ARBA" id="ARBA00022692"/>
    </source>
</evidence>
<evidence type="ECO:0000256" key="4">
    <source>
        <dbReference type="ARBA" id="ARBA00023136"/>
    </source>
</evidence>
<feature type="transmembrane region" description="Helical" evidence="5">
    <location>
        <begin position="287"/>
        <end position="311"/>
    </location>
</feature>
<reference evidence="6 7" key="1">
    <citation type="submission" date="2020-11" db="EMBL/GenBank/DDBJ databases">
        <title>Fusibacter basophilias sp. nov.</title>
        <authorList>
            <person name="Qiu D."/>
        </authorList>
    </citation>
    <scope>NUCLEOTIDE SEQUENCE [LARGE SCALE GENOMIC DNA]</scope>
    <source>
        <strain evidence="6 7">Q10-2</strain>
    </source>
</reference>
<feature type="transmembrane region" description="Helical" evidence="5">
    <location>
        <begin position="382"/>
        <end position="403"/>
    </location>
</feature>
<evidence type="ECO:0000313" key="7">
    <source>
        <dbReference type="Proteomes" id="UP000614200"/>
    </source>
</evidence>
<keyword evidence="2 5" id="KW-0812">Transmembrane</keyword>
<keyword evidence="7" id="KW-1185">Reference proteome</keyword>
<dbReference type="InterPro" id="IPR001046">
    <property type="entry name" value="NRAMP_fam"/>
</dbReference>
<feature type="transmembrane region" description="Helical" evidence="5">
    <location>
        <begin position="53"/>
        <end position="79"/>
    </location>
</feature>
<evidence type="ECO:0000256" key="5">
    <source>
        <dbReference type="SAM" id="Phobius"/>
    </source>
</evidence>
<dbReference type="PANTHER" id="PTHR11706:SF2">
    <property type="entry name" value="TRANSPORTER PROTEIN"/>
    <property type="match status" value="1"/>
</dbReference>
<feature type="transmembrane region" description="Helical" evidence="5">
    <location>
        <begin position="124"/>
        <end position="145"/>
    </location>
</feature>
<feature type="transmembrane region" description="Helical" evidence="5">
    <location>
        <begin position="346"/>
        <end position="370"/>
    </location>
</feature>